<keyword evidence="3" id="KW-1185">Reference proteome</keyword>
<comment type="caution">
    <text evidence="2">The sequence shown here is derived from an EMBL/GenBank/DDBJ whole genome shotgun (WGS) entry which is preliminary data.</text>
</comment>
<gene>
    <name evidence="2" type="ORF">JFN93_17685</name>
</gene>
<feature type="signal peptide" evidence="1">
    <location>
        <begin position="1"/>
        <end position="25"/>
    </location>
</feature>
<dbReference type="Pfam" id="PF16266">
    <property type="entry name" value="DUF4919"/>
    <property type="match status" value="1"/>
</dbReference>
<dbReference type="Proteomes" id="UP000636888">
    <property type="component" value="Unassembled WGS sequence"/>
</dbReference>
<name>A0A8J7S6R4_9BACT</name>
<dbReference type="RefSeq" id="WP_199385459.1">
    <property type="nucleotide sequence ID" value="NZ_JAEMHM010000015.1"/>
</dbReference>
<reference evidence="2" key="1">
    <citation type="submission" date="2020-12" db="EMBL/GenBank/DDBJ databases">
        <title>Geomonas sp. Red875, isolated from river sediment.</title>
        <authorList>
            <person name="Xu Z."/>
            <person name="Zhang Z."/>
            <person name="Masuda Y."/>
            <person name="Itoh H."/>
            <person name="Senoo K."/>
        </authorList>
    </citation>
    <scope>NUCLEOTIDE SEQUENCE</scope>
    <source>
        <strain evidence="2">Red875</strain>
    </source>
</reference>
<evidence type="ECO:0000313" key="2">
    <source>
        <dbReference type="EMBL" id="MBJ6726547.1"/>
    </source>
</evidence>
<evidence type="ECO:0000313" key="3">
    <source>
        <dbReference type="Proteomes" id="UP000636888"/>
    </source>
</evidence>
<proteinExistence type="predicted"/>
<protein>
    <submittedName>
        <fullName evidence="2">DUF4919 domain-containing protein</fullName>
    </submittedName>
</protein>
<evidence type="ECO:0000256" key="1">
    <source>
        <dbReference type="SAM" id="SignalP"/>
    </source>
</evidence>
<dbReference type="InterPro" id="IPR032578">
    <property type="entry name" value="DUF4919"/>
</dbReference>
<organism evidence="2 3">
    <name type="scientific">Geomesophilobacter sediminis</name>
    <dbReference type="NCBI Taxonomy" id="2798584"/>
    <lineage>
        <taxon>Bacteria</taxon>
        <taxon>Pseudomonadati</taxon>
        <taxon>Thermodesulfobacteriota</taxon>
        <taxon>Desulfuromonadia</taxon>
        <taxon>Geobacterales</taxon>
        <taxon>Geobacteraceae</taxon>
        <taxon>Geomesophilobacter</taxon>
    </lineage>
</organism>
<keyword evidence="1" id="KW-0732">Signal</keyword>
<sequence>MNRIARRAFMAMAVALTMISAPCFAVDFTTLRMDFAAKPNFNPYAIQAIEKALITEAMDAWKKGDAVTTFKKFDEVLKIYPTSIETHKRMSDGFKHLLSIANEQQKERLRELVQQHKDAADGIITSILSSGDGRSKKTAYKVITISEEYMVLWYRGLNFKKIELDDLGTIPFDIAIIPNEDGTEAKVFFDVSILKNSAIAASKKVSP</sequence>
<feature type="chain" id="PRO_5035328625" evidence="1">
    <location>
        <begin position="26"/>
        <end position="207"/>
    </location>
</feature>
<accession>A0A8J7S6R4</accession>
<dbReference type="EMBL" id="JAEMHM010000015">
    <property type="protein sequence ID" value="MBJ6726547.1"/>
    <property type="molecule type" value="Genomic_DNA"/>
</dbReference>
<dbReference type="AlphaFoldDB" id="A0A8J7S6R4"/>